<comment type="caution">
    <text evidence="2">The sequence shown here is derived from an EMBL/GenBank/DDBJ whole genome shotgun (WGS) entry which is preliminary data.</text>
</comment>
<gene>
    <name evidence="2" type="ORF">DUNSADRAFT_8367</name>
</gene>
<evidence type="ECO:0000313" key="2">
    <source>
        <dbReference type="EMBL" id="KAF5825585.1"/>
    </source>
</evidence>
<dbReference type="SUPFAM" id="SSF47576">
    <property type="entry name" value="Calponin-homology domain, CH-domain"/>
    <property type="match status" value="1"/>
</dbReference>
<evidence type="ECO:0000313" key="3">
    <source>
        <dbReference type="Proteomes" id="UP000815325"/>
    </source>
</evidence>
<dbReference type="PROSITE" id="PS50021">
    <property type="entry name" value="CH"/>
    <property type="match status" value="1"/>
</dbReference>
<dbReference type="PANTHER" id="PTHR12509:SF8">
    <property type="entry name" value="SPERMATOGENESIS-ASSOCIATED PROTEIN 4"/>
    <property type="match status" value="1"/>
</dbReference>
<sequence>MSVPRELLKWVLSLDLSYPVKNVRREFANGFLFAEVLSRYFPADVHMHSFENVSSTERKKSNWTLLTKLFKKKGIPIEKKQIDAAMAAEGEAAVELLQQLHDFVTSSAYVESDQQYEDPSPLPRLVLKCLSLEHIFVIGEILL</sequence>
<protein>
    <recommendedName>
        <fullName evidence="1">Calponin-homology (CH) domain-containing protein</fullName>
    </recommendedName>
</protein>
<dbReference type="InterPro" id="IPR052111">
    <property type="entry name" value="Spermatogenesis_Ciliary_MAP"/>
</dbReference>
<dbReference type="Pfam" id="PF06294">
    <property type="entry name" value="CH_2"/>
    <property type="match status" value="1"/>
</dbReference>
<dbReference type="PANTHER" id="PTHR12509">
    <property type="entry name" value="SPERMATOGENESIS-ASSOCIATED 4-RELATED"/>
    <property type="match status" value="1"/>
</dbReference>
<dbReference type="Gene3D" id="1.10.418.10">
    <property type="entry name" value="Calponin-like domain"/>
    <property type="match status" value="1"/>
</dbReference>
<dbReference type="InterPro" id="IPR036872">
    <property type="entry name" value="CH_dom_sf"/>
</dbReference>
<dbReference type="Proteomes" id="UP000815325">
    <property type="component" value="Unassembled WGS sequence"/>
</dbReference>
<feature type="domain" description="Calponin-homology (CH)" evidence="1">
    <location>
        <begin position="1"/>
        <end position="108"/>
    </location>
</feature>
<name>A0ABQ7FSW9_DUNSA</name>
<organism evidence="2 3">
    <name type="scientific">Dunaliella salina</name>
    <name type="common">Green alga</name>
    <name type="synonym">Protococcus salinus</name>
    <dbReference type="NCBI Taxonomy" id="3046"/>
    <lineage>
        <taxon>Eukaryota</taxon>
        <taxon>Viridiplantae</taxon>
        <taxon>Chlorophyta</taxon>
        <taxon>core chlorophytes</taxon>
        <taxon>Chlorophyceae</taxon>
        <taxon>CS clade</taxon>
        <taxon>Chlamydomonadales</taxon>
        <taxon>Dunaliellaceae</taxon>
        <taxon>Dunaliella</taxon>
    </lineage>
</organism>
<keyword evidence="3" id="KW-1185">Reference proteome</keyword>
<accession>A0ABQ7FSW9</accession>
<dbReference type="EMBL" id="MU072444">
    <property type="protein sequence ID" value="KAF5825585.1"/>
    <property type="molecule type" value="Genomic_DNA"/>
</dbReference>
<evidence type="ECO:0000259" key="1">
    <source>
        <dbReference type="PROSITE" id="PS50021"/>
    </source>
</evidence>
<dbReference type="InterPro" id="IPR001715">
    <property type="entry name" value="CH_dom"/>
</dbReference>
<reference evidence="2" key="1">
    <citation type="submission" date="2017-08" db="EMBL/GenBank/DDBJ databases">
        <authorList>
            <person name="Polle J.E."/>
            <person name="Barry K."/>
            <person name="Cushman J."/>
            <person name="Schmutz J."/>
            <person name="Tran D."/>
            <person name="Hathwaick L.T."/>
            <person name="Yim W.C."/>
            <person name="Jenkins J."/>
            <person name="Mckie-Krisberg Z.M."/>
            <person name="Prochnik S."/>
            <person name="Lindquist E."/>
            <person name="Dockter R.B."/>
            <person name="Adam C."/>
            <person name="Molina H."/>
            <person name="Bunkerborg J."/>
            <person name="Jin E."/>
            <person name="Buchheim M."/>
            <person name="Magnuson J."/>
        </authorList>
    </citation>
    <scope>NUCLEOTIDE SEQUENCE</scope>
    <source>
        <strain evidence="2">CCAP 19/18</strain>
    </source>
</reference>
<dbReference type="InterPro" id="IPR010441">
    <property type="entry name" value="CH_2"/>
</dbReference>
<proteinExistence type="predicted"/>